<organism evidence="2 3">
    <name type="scientific">Ideonella azotifigens</name>
    <dbReference type="NCBI Taxonomy" id="513160"/>
    <lineage>
        <taxon>Bacteria</taxon>
        <taxon>Pseudomonadati</taxon>
        <taxon>Pseudomonadota</taxon>
        <taxon>Betaproteobacteria</taxon>
        <taxon>Burkholderiales</taxon>
        <taxon>Sphaerotilaceae</taxon>
        <taxon>Ideonella</taxon>
    </lineage>
</organism>
<name>A0ABN1KIR3_9BURK</name>
<accession>A0ABN1KIR3</accession>
<comment type="caution">
    <text evidence="2">The sequence shown here is derived from an EMBL/GenBank/DDBJ whole genome shotgun (WGS) entry which is preliminary data.</text>
</comment>
<sequence length="287" mass="32249">MTVDLPVLDHRVLLAQDFALLNPSDVDEPMWIALEAQPLGTEQFECDARLLPRLACLRDIPLALRLECLDLAEARMAQQLPPLFGALLETSESFASLKARLGRQLLLRLERSSRSYFFRYPDPRVFQHLPRIFTDQQLDGFIWPARAWTWFDGLARTWRRRSVANRPATGLRPVLSLAQIDALARLDLLNRTALKLQADELLPAPPSPESLDQLDDLVRRAIVDEALADPDDQIQYAVNAVKFGADVHDVEAVRRLLGQVRAGEQSYLAGMQELADAGQLAPLTTRG</sequence>
<dbReference type="RefSeq" id="WP_141287884.1">
    <property type="nucleotide sequence ID" value="NZ_BAAAEW010000047.1"/>
</dbReference>
<evidence type="ECO:0000259" key="1">
    <source>
        <dbReference type="Pfam" id="PF13503"/>
    </source>
</evidence>
<dbReference type="Proteomes" id="UP001500279">
    <property type="component" value="Unassembled WGS sequence"/>
</dbReference>
<dbReference type="Pfam" id="PF13503">
    <property type="entry name" value="DUF4123"/>
    <property type="match status" value="1"/>
</dbReference>
<evidence type="ECO:0000313" key="2">
    <source>
        <dbReference type="EMBL" id="GAA0767542.1"/>
    </source>
</evidence>
<dbReference type="EMBL" id="BAAAEW010000047">
    <property type="protein sequence ID" value="GAA0767542.1"/>
    <property type="molecule type" value="Genomic_DNA"/>
</dbReference>
<dbReference type="InterPro" id="IPR025391">
    <property type="entry name" value="DUF4123"/>
</dbReference>
<protein>
    <recommendedName>
        <fullName evidence="1">DUF4123 domain-containing protein</fullName>
    </recommendedName>
</protein>
<gene>
    <name evidence="2" type="ORF">GCM10009107_56550</name>
</gene>
<reference evidence="2 3" key="1">
    <citation type="journal article" date="2019" name="Int. J. Syst. Evol. Microbiol.">
        <title>The Global Catalogue of Microorganisms (GCM) 10K type strain sequencing project: providing services to taxonomists for standard genome sequencing and annotation.</title>
        <authorList>
            <consortium name="The Broad Institute Genomics Platform"/>
            <consortium name="The Broad Institute Genome Sequencing Center for Infectious Disease"/>
            <person name="Wu L."/>
            <person name="Ma J."/>
        </authorList>
    </citation>
    <scope>NUCLEOTIDE SEQUENCE [LARGE SCALE GENOMIC DNA]</scope>
    <source>
        <strain evidence="2 3">JCM 15503</strain>
    </source>
</reference>
<feature type="domain" description="DUF4123" evidence="1">
    <location>
        <begin position="73"/>
        <end position="138"/>
    </location>
</feature>
<evidence type="ECO:0000313" key="3">
    <source>
        <dbReference type="Proteomes" id="UP001500279"/>
    </source>
</evidence>
<keyword evidence="3" id="KW-1185">Reference proteome</keyword>
<proteinExistence type="predicted"/>